<accession>A0ABP9M838</accession>
<evidence type="ECO:0000259" key="2">
    <source>
        <dbReference type="Pfam" id="PF18288"/>
    </source>
</evidence>
<dbReference type="GO" id="GO:0016787">
    <property type="term" value="F:hydrolase activity"/>
    <property type="evidence" value="ECO:0007669"/>
    <property type="project" value="UniProtKB-KW"/>
</dbReference>
<dbReference type="Pfam" id="PF18288">
    <property type="entry name" value="FAA_hydro_N_2"/>
    <property type="match status" value="1"/>
</dbReference>
<evidence type="ECO:0000259" key="1">
    <source>
        <dbReference type="Pfam" id="PF01557"/>
    </source>
</evidence>
<feature type="domain" description="Fumarylacetoacetase-like C-terminal" evidence="1">
    <location>
        <begin position="105"/>
        <end position="319"/>
    </location>
</feature>
<keyword evidence="4" id="KW-1185">Reference proteome</keyword>
<dbReference type="InterPro" id="IPR036663">
    <property type="entry name" value="Fumarylacetoacetase_C_sf"/>
</dbReference>
<proteinExistence type="predicted"/>
<evidence type="ECO:0000313" key="3">
    <source>
        <dbReference type="EMBL" id="GAA5092278.1"/>
    </source>
</evidence>
<dbReference type="Proteomes" id="UP001501407">
    <property type="component" value="Unassembled WGS sequence"/>
</dbReference>
<gene>
    <name evidence="3" type="ORF">GCM10025760_20690</name>
</gene>
<dbReference type="InterPro" id="IPR041072">
    <property type="entry name" value="FAA_hydro_N"/>
</dbReference>
<reference evidence="4" key="1">
    <citation type="journal article" date="2019" name="Int. J. Syst. Evol. Microbiol.">
        <title>The Global Catalogue of Microorganisms (GCM) 10K type strain sequencing project: providing services to taxonomists for standard genome sequencing and annotation.</title>
        <authorList>
            <consortium name="The Broad Institute Genomics Platform"/>
            <consortium name="The Broad Institute Genome Sequencing Center for Infectious Disease"/>
            <person name="Wu L."/>
            <person name="Ma J."/>
        </authorList>
    </citation>
    <scope>NUCLEOTIDE SEQUENCE [LARGE SCALE GENOMIC DNA]</scope>
    <source>
        <strain evidence="4">JCM 18959</strain>
    </source>
</reference>
<dbReference type="SUPFAM" id="SSF56529">
    <property type="entry name" value="FAH"/>
    <property type="match status" value="1"/>
</dbReference>
<dbReference type="PANTHER" id="PTHR43211">
    <property type="entry name" value="FUMARYLACETOACETATE HYDROLASE"/>
    <property type="match status" value="1"/>
</dbReference>
<sequence length="322" mass="34621">MRLATMRNGTRDGALHLVARDGIRAASAQAVAPTLLAALEEWPRVRADLEALAAELEAGGPSTIPFDDSLALAPLPRTWQWLDASAFLNHGALLSRSLGMDPIVSPVPLMYQGMSHEFLAPHEPVTLWNPRGDLDFEGEFAVVLRETPAGIDADAALEHIALVTFVNDWSQRAIVVEEMGRKFGFIEGKPATTMAPVAATPDELGECWQDGRITATLTVALNGERFGEVPAGEMDYSFGELIAYAARTRNLAAGTVIGSGTVSSTKYAETGSACIAERRGIEIIQTGSASTPYLRDGDRVSMRVEINGDTVFGRVDQTVVRR</sequence>
<evidence type="ECO:0000313" key="4">
    <source>
        <dbReference type="Proteomes" id="UP001501407"/>
    </source>
</evidence>
<organism evidence="3 4">
    <name type="scientific">Microbacterium yannicii</name>
    <dbReference type="NCBI Taxonomy" id="671622"/>
    <lineage>
        <taxon>Bacteria</taxon>
        <taxon>Bacillati</taxon>
        <taxon>Actinomycetota</taxon>
        <taxon>Actinomycetes</taxon>
        <taxon>Micrococcales</taxon>
        <taxon>Microbacteriaceae</taxon>
        <taxon>Microbacterium</taxon>
    </lineage>
</organism>
<dbReference type="InterPro" id="IPR011234">
    <property type="entry name" value="Fumarylacetoacetase-like_C"/>
</dbReference>
<feature type="domain" description="Fumarylacetoacetase N-terminal" evidence="2">
    <location>
        <begin position="1"/>
        <end position="77"/>
    </location>
</feature>
<dbReference type="Gene3D" id="3.90.850.10">
    <property type="entry name" value="Fumarylacetoacetase-like, C-terminal domain"/>
    <property type="match status" value="1"/>
</dbReference>
<dbReference type="EMBL" id="BAABKZ010000002">
    <property type="protein sequence ID" value="GAA5092278.1"/>
    <property type="molecule type" value="Genomic_DNA"/>
</dbReference>
<comment type="caution">
    <text evidence="3">The sequence shown here is derived from an EMBL/GenBank/DDBJ whole genome shotgun (WGS) entry which is preliminary data.</text>
</comment>
<protein>
    <submittedName>
        <fullName evidence="3">Fumarylacetoacetate hydrolase family protein</fullName>
    </submittedName>
</protein>
<dbReference type="Pfam" id="PF01557">
    <property type="entry name" value="FAA_hydrolase"/>
    <property type="match status" value="1"/>
</dbReference>
<dbReference type="PANTHER" id="PTHR43211:SF1">
    <property type="entry name" value="BLL6422 PROTEIN"/>
    <property type="match status" value="1"/>
</dbReference>
<keyword evidence="3" id="KW-0378">Hydrolase</keyword>
<name>A0ABP9M838_9MICO</name>